<evidence type="ECO:0000256" key="8">
    <source>
        <dbReference type="ARBA" id="ARBA00022989"/>
    </source>
</evidence>
<evidence type="ECO:0000313" key="13">
    <source>
        <dbReference type="EMBL" id="CAE0669826.1"/>
    </source>
</evidence>
<feature type="transmembrane region" description="Helical" evidence="11">
    <location>
        <begin position="1216"/>
        <end position="1240"/>
    </location>
</feature>
<evidence type="ECO:0000256" key="5">
    <source>
        <dbReference type="ARBA" id="ARBA00022737"/>
    </source>
</evidence>
<evidence type="ECO:0000256" key="7">
    <source>
        <dbReference type="ARBA" id="ARBA00022840"/>
    </source>
</evidence>
<feature type="region of interest" description="Disordered" evidence="10">
    <location>
        <begin position="1763"/>
        <end position="1817"/>
    </location>
</feature>
<name>A0A7S3Z2N1_9EUKA</name>
<sequence>MDVPSKSADSCTCCTGKYFRQIYALMAKNWHLKKRGFCRTTSLVLIPFLVMIIALLFRGIVSKENKDPEHYFDDPGDNWFLFPNLTDTSLATVSDPIDITDVTTMEAMAIKLIRRGHILAISPDRGPFFDNSDPSSFSSTLNRLISQTREKFNLTDTRDSYVTAFGSLSSMDSYVQSDGYPDSRGFIEAGIGFESDDVSASSGVSYSIRMNQSEILKDGFRQQIPLTTTEKTFDLTVQLIKTFTDTMYNSGFLALQNYIDHWAIGYLRGDSTEENIRLIPFPTPEHIVDAFATIAGALIPILFAFAFMWVVMNMIKDFVFEKEFRIKEGMKIIGLFGSSHFTSWFLHYTIINLVTSILITITAVPVFPNSDLLFIFFFFWIFMETLITFSWLVSSLFNKTSIGATLGALLFLVASFAVFGIGDDSTRSDRLGACVSSPACFIQGFEIMLILESNGAGVTTDTVGIDVNETISINDCFGFLILDFFMYLIVALYLERVIPTEWGTHEKPWFFLLPSWWCGTKKETATSNGRIFGDYYEEVDRKDSDIGVSIKNLSKRFGTQTEEEAAVKQINIDMYEGDILALLGHNGAGKTTAINMITGMLPPSSGDALVFGRSINRSMRDIRVDLGLCPQHNILWDDLTVYEHLVLFGRLKEIRPFSVLNDECQKLIEEVGLTEKKDVLSRNLSGGMKRKLSVAMALIGGSRCVVLDEPTSGVDPYSRRNIWEMIRKNKEGRVVILTTHFMDEADYLGDRIAIMDRGRIVACGSSLYLKNQFGVGYSVTITKHAGAERKKIEGLIKSHVSSANVLSDAAGEISFQLPKEEVKSFPELFDHLDESLEDLNIEAYVISMTTMEEVFLRVGHGAAEAHPEAKGPLSMHSYSKRSKQSSSIRRKIEETKVEPAKLDHDFAMSHTEYKREGPENNNLENAGVCHLERQATEKTEVQMDVNEVNDDHAQAKKRLENALENIQCDLKPVSSMEHTRIMLRKRWDNTKRTTNVWLWQLVYPTLILVAGIGLIKLALANYRQTVGLSTSQYNTPNMVPLGENGYPLFASVYDSSSAQLVNATTPSGNDLTQTENCQFTDNLASNDLDLSRYLLCTWDVFKQTRYGGYGNISSSQDVSSLFFNTTATWGAPVYLNLLNNARLRATDGVSSSASINADVTAWPRTNEEEQLSTSFVAVIIAIAFAFMPANIARVIVQERQSNSKHLQIISGVPLPVYWISNFIWDFVLILPVGLLSLAWYNAYDIEELTGEASGALVLNVVLYSLSIITFTYPITFCFESEALAQNTILMIYIVVGCILLVVSAILSSIPSTQDLNDDTLKFIFRLFPSFCFGEVIMNLLVRNVGQSKDIWDLDITGYPMIYMTWEFFFYAFVLFVIEWINTSPFLHAYLCAPRMDEESMRQGDQGLSEDVIEERKRVQEKKPLHDGGSSDAISIKGLRKVYSNKKVAVKDLWFGVPTGQCFGFLGTNGAGKTTTMKMLTGDAIPTLGTATLNDLDILTHQTEVRKSMGYCPQFDALLPMMTGRETLRLFAAVKGISDDTIEDYVERMIDMLSLTPFADKPCGGYSGGNMRKLSVGIALVGAPAVVFLDEPSTGMDPVSRRFMWDLITFTMAKRSVILTTHSMEECEALCGRIGIMVSGQLRCIGTIPHLKKVYAAGYQINVKVKQDRIQSFRKWIKTVYADAKLVEDQHTNMTYQVCQEQKSALGPVFRTLEENRNKQGIEEYSVSEVSLEQIFISFAREQEEEKGVVDAFRIEETDKKIEEAKSISKEAPRSKHADGCDENSAMPTGEDLADKKVHVEENLPENRESSNVAGSSAVEMQAVIGELERKLKEEKRS</sequence>
<evidence type="ECO:0000256" key="3">
    <source>
        <dbReference type="ARBA" id="ARBA00022448"/>
    </source>
</evidence>
<evidence type="ECO:0000256" key="4">
    <source>
        <dbReference type="ARBA" id="ARBA00022692"/>
    </source>
</evidence>
<dbReference type="InterPro" id="IPR013525">
    <property type="entry name" value="ABC2_TM"/>
</dbReference>
<feature type="transmembrane region" description="Helical" evidence="11">
    <location>
        <begin position="1175"/>
        <end position="1196"/>
    </location>
</feature>
<keyword evidence="5" id="KW-0677">Repeat</keyword>
<gene>
    <name evidence="13" type="ORF">LGLO00237_LOCUS21458</name>
</gene>
<dbReference type="Pfam" id="PF12698">
    <property type="entry name" value="ABC2_membrane_3"/>
    <property type="match status" value="2"/>
</dbReference>
<comment type="subcellular location">
    <subcellularLocation>
        <location evidence="1">Membrane</location>
        <topology evidence="1">Multi-pass membrane protein</topology>
    </subcellularLocation>
</comment>
<dbReference type="InterPro" id="IPR003593">
    <property type="entry name" value="AAA+_ATPase"/>
</dbReference>
<dbReference type="PROSITE" id="PS50893">
    <property type="entry name" value="ABC_TRANSPORTER_2"/>
    <property type="match status" value="2"/>
</dbReference>
<dbReference type="GO" id="GO:0005524">
    <property type="term" value="F:ATP binding"/>
    <property type="evidence" value="ECO:0007669"/>
    <property type="project" value="UniProtKB-KW"/>
</dbReference>
<feature type="domain" description="ABC transporter" evidence="12">
    <location>
        <begin position="548"/>
        <end position="782"/>
    </location>
</feature>
<dbReference type="SMART" id="SM00382">
    <property type="entry name" value="AAA"/>
    <property type="match status" value="2"/>
</dbReference>
<feature type="transmembrane region" description="Helical" evidence="11">
    <location>
        <begin position="400"/>
        <end position="421"/>
    </location>
</feature>
<evidence type="ECO:0000256" key="2">
    <source>
        <dbReference type="ARBA" id="ARBA00008869"/>
    </source>
</evidence>
<dbReference type="PANTHER" id="PTHR19229:SF36">
    <property type="entry name" value="ATP-BINDING CASSETTE SUB-FAMILY A MEMBER 2"/>
    <property type="match status" value="1"/>
</dbReference>
<dbReference type="EMBL" id="HBIV01030079">
    <property type="protein sequence ID" value="CAE0669826.1"/>
    <property type="molecule type" value="Transcribed_RNA"/>
</dbReference>
<keyword evidence="9 11" id="KW-0472">Membrane</keyword>
<dbReference type="PROSITE" id="PS00211">
    <property type="entry name" value="ABC_TRANSPORTER_1"/>
    <property type="match status" value="2"/>
</dbReference>
<dbReference type="CDD" id="cd03263">
    <property type="entry name" value="ABC_subfamily_A"/>
    <property type="match status" value="2"/>
</dbReference>
<dbReference type="Gene3D" id="3.40.50.300">
    <property type="entry name" value="P-loop containing nucleotide triphosphate hydrolases"/>
    <property type="match status" value="2"/>
</dbReference>
<dbReference type="InterPro" id="IPR026082">
    <property type="entry name" value="ABCA"/>
</dbReference>
<feature type="domain" description="ABC transporter" evidence="12">
    <location>
        <begin position="1433"/>
        <end position="1663"/>
    </location>
</feature>
<dbReference type="SUPFAM" id="SSF52540">
    <property type="entry name" value="P-loop containing nucleoside triphosphate hydrolases"/>
    <property type="match status" value="2"/>
</dbReference>
<dbReference type="InterPro" id="IPR003439">
    <property type="entry name" value="ABC_transporter-like_ATP-bd"/>
</dbReference>
<protein>
    <recommendedName>
        <fullName evidence="12">ABC transporter domain-containing protein</fullName>
    </recommendedName>
</protein>
<evidence type="ECO:0000256" key="10">
    <source>
        <dbReference type="SAM" id="MobiDB-lite"/>
    </source>
</evidence>
<evidence type="ECO:0000256" key="9">
    <source>
        <dbReference type="ARBA" id="ARBA00023136"/>
    </source>
</evidence>
<feature type="region of interest" description="Disordered" evidence="10">
    <location>
        <begin position="866"/>
        <end position="890"/>
    </location>
</feature>
<feature type="transmembrane region" description="Helical" evidence="11">
    <location>
        <begin position="1362"/>
        <end position="1380"/>
    </location>
</feature>
<evidence type="ECO:0000256" key="6">
    <source>
        <dbReference type="ARBA" id="ARBA00022741"/>
    </source>
</evidence>
<organism evidence="13">
    <name type="scientific">Lotharella globosa</name>
    <dbReference type="NCBI Taxonomy" id="91324"/>
    <lineage>
        <taxon>Eukaryota</taxon>
        <taxon>Sar</taxon>
        <taxon>Rhizaria</taxon>
        <taxon>Cercozoa</taxon>
        <taxon>Chlorarachniophyceae</taxon>
        <taxon>Lotharella</taxon>
    </lineage>
</organism>
<comment type="similarity">
    <text evidence="2">Belongs to the ABC transporter superfamily. ABCA family.</text>
</comment>
<dbReference type="InterPro" id="IPR017871">
    <property type="entry name" value="ABC_transporter-like_CS"/>
</dbReference>
<dbReference type="Pfam" id="PF23321">
    <property type="entry name" value="R1_ABCA1"/>
    <property type="match status" value="1"/>
</dbReference>
<dbReference type="GO" id="GO:0140359">
    <property type="term" value="F:ABC-type transporter activity"/>
    <property type="evidence" value="ECO:0007669"/>
    <property type="project" value="InterPro"/>
</dbReference>
<dbReference type="FunFam" id="3.40.50.300:FF:000298">
    <property type="entry name" value="ATP-binding cassette sub-family A member 12"/>
    <property type="match status" value="1"/>
</dbReference>
<accession>A0A7S3Z2N1</accession>
<keyword evidence="3" id="KW-0813">Transport</keyword>
<dbReference type="Pfam" id="PF00005">
    <property type="entry name" value="ABC_tran"/>
    <property type="match status" value="2"/>
</dbReference>
<dbReference type="PANTHER" id="PTHR19229">
    <property type="entry name" value="ATP-BINDING CASSETTE TRANSPORTER SUBFAMILY A ABCA"/>
    <property type="match status" value="1"/>
</dbReference>
<proteinExistence type="inferred from homology"/>
<keyword evidence="4 11" id="KW-0812">Transmembrane</keyword>
<dbReference type="GO" id="GO:0005319">
    <property type="term" value="F:lipid transporter activity"/>
    <property type="evidence" value="ECO:0007669"/>
    <property type="project" value="TreeGrafter"/>
</dbReference>
<dbReference type="FunFam" id="3.40.50.300:FF:000335">
    <property type="entry name" value="ATP binding cassette subfamily A member 5"/>
    <property type="match status" value="1"/>
</dbReference>
<feature type="compositionally biased region" description="Basic and acidic residues" evidence="10">
    <location>
        <begin position="1792"/>
        <end position="1808"/>
    </location>
</feature>
<keyword evidence="7" id="KW-0067">ATP-binding</keyword>
<feature type="transmembrane region" description="Helical" evidence="11">
    <location>
        <begin position="36"/>
        <end position="57"/>
    </location>
</feature>
<feature type="transmembrane region" description="Helical" evidence="11">
    <location>
        <begin position="290"/>
        <end position="311"/>
    </location>
</feature>
<evidence type="ECO:0000259" key="12">
    <source>
        <dbReference type="PROSITE" id="PS50893"/>
    </source>
</evidence>
<feature type="transmembrane region" description="Helical" evidence="11">
    <location>
        <begin position="1290"/>
        <end position="1310"/>
    </location>
</feature>
<evidence type="ECO:0000256" key="1">
    <source>
        <dbReference type="ARBA" id="ARBA00004141"/>
    </source>
</evidence>
<reference evidence="13" key="1">
    <citation type="submission" date="2021-01" db="EMBL/GenBank/DDBJ databases">
        <authorList>
            <person name="Corre E."/>
            <person name="Pelletier E."/>
            <person name="Niang G."/>
            <person name="Scheremetjew M."/>
            <person name="Finn R."/>
            <person name="Kale V."/>
            <person name="Holt S."/>
            <person name="Cochrane G."/>
            <person name="Meng A."/>
            <person name="Brown T."/>
            <person name="Cohen L."/>
        </authorList>
    </citation>
    <scope>NUCLEOTIDE SEQUENCE</scope>
    <source>
        <strain evidence="13">CCCM811</strain>
    </source>
</reference>
<keyword evidence="6" id="KW-0547">Nucleotide-binding</keyword>
<feature type="transmembrane region" description="Helical" evidence="11">
    <location>
        <begin position="477"/>
        <end position="494"/>
    </location>
</feature>
<dbReference type="InterPro" id="IPR027417">
    <property type="entry name" value="P-loop_NTPase"/>
</dbReference>
<keyword evidence="8 11" id="KW-1133">Transmembrane helix</keyword>
<feature type="transmembrane region" description="Helical" evidence="11">
    <location>
        <begin position="1322"/>
        <end position="1341"/>
    </location>
</feature>
<dbReference type="InterPro" id="IPR056264">
    <property type="entry name" value="R2_ABCA1-4-like"/>
</dbReference>
<feature type="compositionally biased region" description="Basic and acidic residues" evidence="10">
    <location>
        <begin position="1763"/>
        <end position="1779"/>
    </location>
</feature>
<feature type="transmembrane region" description="Helical" evidence="11">
    <location>
        <begin position="1260"/>
        <end position="1278"/>
    </location>
</feature>
<feature type="transmembrane region" description="Helical" evidence="11">
    <location>
        <begin position="373"/>
        <end position="393"/>
    </location>
</feature>
<evidence type="ECO:0000256" key="11">
    <source>
        <dbReference type="SAM" id="Phobius"/>
    </source>
</evidence>
<dbReference type="GO" id="GO:0016887">
    <property type="term" value="F:ATP hydrolysis activity"/>
    <property type="evidence" value="ECO:0007669"/>
    <property type="project" value="InterPro"/>
</dbReference>
<feature type="transmembrane region" description="Helical" evidence="11">
    <location>
        <begin position="332"/>
        <end position="361"/>
    </location>
</feature>
<dbReference type="GO" id="GO:0016020">
    <property type="term" value="C:membrane"/>
    <property type="evidence" value="ECO:0007669"/>
    <property type="project" value="UniProtKB-SubCell"/>
</dbReference>